<accession>A0A3N2PUM7</accession>
<feature type="domain" description="Hydantoinase A/oxoprolinase" evidence="1">
    <location>
        <begin position="218"/>
        <end position="513"/>
    </location>
</feature>
<dbReference type="Gene3D" id="2.40.390.10">
    <property type="entry name" value="CV3147-like"/>
    <property type="match status" value="1"/>
</dbReference>
<dbReference type="EMBL" id="ML119056">
    <property type="protein sequence ID" value="ROT38213.1"/>
    <property type="molecule type" value="Genomic_DNA"/>
</dbReference>
<reference evidence="5 6" key="1">
    <citation type="journal article" date="2018" name="Mol. Ecol.">
        <title>The obligate alkalophilic soda-lake fungus Sodiomyces alkalinus has shifted to a protein diet.</title>
        <authorList>
            <person name="Grum-Grzhimaylo A.A."/>
            <person name="Falkoski D.L."/>
            <person name="van den Heuvel J."/>
            <person name="Valero-Jimenez C.A."/>
            <person name="Min B."/>
            <person name="Choi I.G."/>
            <person name="Lipzen A."/>
            <person name="Daum C.G."/>
            <person name="Aanen D.K."/>
            <person name="Tsang A."/>
            <person name="Henrissat B."/>
            <person name="Bilanenko E.N."/>
            <person name="de Vries R.P."/>
            <person name="van Kan J.A.L."/>
            <person name="Grigoriev I.V."/>
            <person name="Debets A.J.M."/>
        </authorList>
    </citation>
    <scope>NUCLEOTIDE SEQUENCE [LARGE SCALE GENOMIC DNA]</scope>
    <source>
        <strain evidence="5 6">F11</strain>
    </source>
</reference>
<dbReference type="InterPro" id="IPR043129">
    <property type="entry name" value="ATPase_NBD"/>
</dbReference>
<dbReference type="RefSeq" id="XP_028466019.1">
    <property type="nucleotide sequence ID" value="XM_028612111.1"/>
</dbReference>
<dbReference type="Pfam" id="PF20906">
    <property type="entry name" value="S-Me-THD_C"/>
    <property type="match status" value="1"/>
</dbReference>
<protein>
    <submittedName>
        <fullName evidence="5">Hydantoinase</fullName>
    </submittedName>
</protein>
<dbReference type="Pfam" id="PF05378">
    <property type="entry name" value="Hydant_A_N"/>
    <property type="match status" value="1"/>
</dbReference>
<dbReference type="PANTHER" id="PTHR11365:SF10">
    <property type="entry name" value="HYDANTOINASE_OXOPROLINASE"/>
    <property type="match status" value="1"/>
</dbReference>
<proteinExistence type="predicted"/>
<dbReference type="InterPro" id="IPR045079">
    <property type="entry name" value="Oxoprolinase-like"/>
</dbReference>
<dbReference type="OrthoDB" id="5404895at2759"/>
<dbReference type="GeneID" id="39580589"/>
<evidence type="ECO:0000259" key="1">
    <source>
        <dbReference type="Pfam" id="PF01968"/>
    </source>
</evidence>
<evidence type="ECO:0000259" key="2">
    <source>
        <dbReference type="Pfam" id="PF05378"/>
    </source>
</evidence>
<keyword evidence="6" id="KW-1185">Reference proteome</keyword>
<dbReference type="SUPFAM" id="SSF160991">
    <property type="entry name" value="CV3147-like"/>
    <property type="match status" value="1"/>
</dbReference>
<organism evidence="5 6">
    <name type="scientific">Sodiomyces alkalinus (strain CBS 110278 / VKM F-3762 / F11)</name>
    <name type="common">Alkaliphilic filamentous fungus</name>
    <dbReference type="NCBI Taxonomy" id="1314773"/>
    <lineage>
        <taxon>Eukaryota</taxon>
        <taxon>Fungi</taxon>
        <taxon>Dikarya</taxon>
        <taxon>Ascomycota</taxon>
        <taxon>Pezizomycotina</taxon>
        <taxon>Sordariomycetes</taxon>
        <taxon>Hypocreomycetidae</taxon>
        <taxon>Glomerellales</taxon>
        <taxon>Plectosphaerellaceae</taxon>
        <taxon>Sodiomyces</taxon>
    </lineage>
</organism>
<dbReference type="Pfam" id="PF01968">
    <property type="entry name" value="Hydantoinase_A"/>
    <property type="match status" value="1"/>
</dbReference>
<dbReference type="InterPro" id="IPR010318">
    <property type="entry name" value="S-Me-THD_N"/>
</dbReference>
<dbReference type="Gene3D" id="3.40.1610.10">
    <property type="entry name" value="CV3147-like domain"/>
    <property type="match status" value="1"/>
</dbReference>
<dbReference type="InterPro" id="IPR048350">
    <property type="entry name" value="S-Me-THD-like_C"/>
</dbReference>
<dbReference type="InterPro" id="IPR008040">
    <property type="entry name" value="Hydant_A_N"/>
</dbReference>
<name>A0A3N2PUM7_SODAK</name>
<gene>
    <name evidence="5" type="ORF">SODALDRAFT_333984</name>
</gene>
<dbReference type="GO" id="GO:0016787">
    <property type="term" value="F:hydrolase activity"/>
    <property type="evidence" value="ECO:0007669"/>
    <property type="project" value="InterPro"/>
</dbReference>
<dbReference type="InterPro" id="IPR002821">
    <property type="entry name" value="Hydantoinase_A"/>
</dbReference>
<evidence type="ECO:0000259" key="3">
    <source>
        <dbReference type="Pfam" id="PF06032"/>
    </source>
</evidence>
<dbReference type="AlphaFoldDB" id="A0A3N2PUM7"/>
<sequence>MVAKSQGPLIVGVDVGGTNTDAVLLDLSLPGPSAVLSSQKSPTTPDVTQGLQASLLTLLSKPFAPAPSAISALAIGTTHFLNAILQRDATRLSRVAVLRLGSHGFLDGALPFADWPTPLRRIIEGHSAVLPGGVNIDGRLIAPLDEAALRHQAREVHRRRIRSVVIVGMGSPADRSHDQEARARDVFLAELRRVNPGYALTTDVVLSHTVAGSGLLARENAAILNAAILPFARRTLHALTHATRQIGLRCPLYLTSNAGHLLPFSEAVAFPVRIFSSGPTNSMRGAAFLVREDLAAREGACGGGTCIVVDVGGTTSDAGALLPNGYPRLSRTYSDLGGVKVNLDMPSVESVALGGGSIVRVLEDGHATTGGGGPRVTIGPDSVGSALMTRALCFGGVIRTATDIAVASSLLTQHEDNDGDGDHDGDIAPVAVGNPSLVAIPREVVSSATASVRRKIESLIDSVKLSPDPCTVVLVGGGAILLSPATRREGVDRIIRPAHAGVANAVGAALAKIYGTAEAMVDAEDVQAGILQVKKQAVWNAVSKGGVEGQVTVLSETVEWVPYIDGKKLVRVQVACPADHATVYEGMLESGRNVDGISFEFGGSPEEVPEPATCIQDDDAQLSRLRPLDQLDQIDVATYRPQVLSSGEWVLSATDLKFLEIGCYILGCGGGGSPYASYLHLLECLRQGERITICRPEDLRDDDVLPPVAAIGTPAVGLERIASNAVFHALQRLREEVGGVEYTHILATEIGGMNGLGTLIWGAQRYCGLSIVDGDLMGRAFPNFEMVSQYVSAESINELLPVAICSGDGRDAIVLAGQEDETAAGKEIRRICAEFGFAAGASGTPLSGRKMREAGIPNSFSLAWRLGRAVRRCQLDSTLGTVADALIDAAGGDKSARTVFSGKIRGVETRITETGHSLGEVVVERLAEGEMEDEGLGGKKNGEDWTEVRVPFMNENLAVVGKGADGEKVLATVPDLIILLDASSGEAIGVQEYRYGVKVTIVIMAPHPVWTSKRGLEIVGPSAFGLPYEYAHTLNYTKPKSVIDEYGVS</sequence>
<feature type="domain" description="S-Me-THD N-terminal" evidence="3">
    <location>
        <begin position="654"/>
        <end position="814"/>
    </location>
</feature>
<evidence type="ECO:0000259" key="4">
    <source>
        <dbReference type="Pfam" id="PF20906"/>
    </source>
</evidence>
<dbReference type="Proteomes" id="UP000272025">
    <property type="component" value="Unassembled WGS sequence"/>
</dbReference>
<dbReference type="InterPro" id="IPR024071">
    <property type="entry name" value="S-Me-THD_C_sf"/>
</dbReference>
<dbReference type="InterPro" id="IPR027479">
    <property type="entry name" value="S-Me-THD_N_sf"/>
</dbReference>
<evidence type="ECO:0000313" key="5">
    <source>
        <dbReference type="EMBL" id="ROT38213.1"/>
    </source>
</evidence>
<dbReference type="PANTHER" id="PTHR11365">
    <property type="entry name" value="5-OXOPROLINASE RELATED"/>
    <property type="match status" value="1"/>
</dbReference>
<feature type="domain" description="S-Me-THD-like C-terminal" evidence="4">
    <location>
        <begin position="823"/>
        <end position="1031"/>
    </location>
</feature>
<evidence type="ECO:0000313" key="6">
    <source>
        <dbReference type="Proteomes" id="UP000272025"/>
    </source>
</evidence>
<dbReference type="Pfam" id="PF06032">
    <property type="entry name" value="S-Me-THD_N"/>
    <property type="match status" value="1"/>
</dbReference>
<dbReference type="SUPFAM" id="SSF53067">
    <property type="entry name" value="Actin-like ATPase domain"/>
    <property type="match status" value="1"/>
</dbReference>
<feature type="domain" description="Hydantoinase/oxoprolinase N-terminal" evidence="2">
    <location>
        <begin position="11"/>
        <end position="182"/>
    </location>
</feature>